<dbReference type="Proteomes" id="UP000001068">
    <property type="component" value="Chromosome"/>
</dbReference>
<sequence length="241" mass="26880">MAGCMAVSFDVWGTLVDLDKTLDHLSEVASRRLGLTGEEARRAVYGSHDDARRLRRLTPNLHPAELISRAKEMLAARLSTETRVVDSILFEAFTTVKPEAILYPDVEPALSELEEAGCYMGVIGNVLFWPSSYTVTVLERIGLSRYFKTLVFSDTVGYSKPDRGIFLEFAEASGFEPGRIIHVGDNTLEDVGGALSSGFIGVLINRRTRRNMYIEELKAAVINDMRELPKLYHEISRTTCT</sequence>
<keyword evidence="2 3" id="KW-0378">Hydrolase</keyword>
<dbReference type="AlphaFoldDB" id="E8RA26"/>
<dbReference type="SUPFAM" id="SSF56784">
    <property type="entry name" value="HAD-like"/>
    <property type="match status" value="1"/>
</dbReference>
<gene>
    <name evidence="3" type="ordered locus">Desmu_1050</name>
</gene>
<dbReference type="PANTHER" id="PTHR43316">
    <property type="entry name" value="HYDROLASE, HALOACID DELAHOGENASE-RELATED"/>
    <property type="match status" value="1"/>
</dbReference>
<dbReference type="GO" id="GO:0016787">
    <property type="term" value="F:hydrolase activity"/>
    <property type="evidence" value="ECO:0007669"/>
    <property type="project" value="UniProtKB-KW"/>
</dbReference>
<dbReference type="STRING" id="765177.Desmu_1050"/>
<dbReference type="InterPro" id="IPR036412">
    <property type="entry name" value="HAD-like_sf"/>
</dbReference>
<dbReference type="KEGG" id="dmu:Desmu_1050"/>
<dbReference type="NCBIfam" id="TIGR01549">
    <property type="entry name" value="HAD-SF-IA-v1"/>
    <property type="match status" value="1"/>
</dbReference>
<reference evidence="3 4" key="2">
    <citation type="journal article" date="2011" name="Stand. Genomic Sci.">
        <title>Complete genome sequence of Desulfurococcus mucosus type strain (O7/1).</title>
        <authorList>
            <person name="Wirth R."/>
            <person name="Chertkov O."/>
            <person name="Held B."/>
            <person name="Lapidus A."/>
            <person name="Nolan M."/>
            <person name="Lucas S."/>
            <person name="Hammon N."/>
            <person name="Deshpande S."/>
            <person name="Cheng J.F."/>
            <person name="Tapia R."/>
            <person name="Han C."/>
            <person name="Goodwin L."/>
            <person name="Pitluck S."/>
            <person name="Liolios K."/>
            <person name="Ioanna P."/>
            <person name="Ivanova N."/>
            <person name="Mavromatis K."/>
            <person name="Mikhailova N."/>
            <person name="Pati A."/>
            <person name="Chen A."/>
            <person name="Palaniappan K."/>
            <person name="Land M."/>
            <person name="Hauser L."/>
            <person name="Chang Y.J."/>
            <person name="Jeffries C.D."/>
            <person name="Bilek Y."/>
            <person name="Hader T."/>
            <person name="Rohde M."/>
            <person name="Spring S."/>
            <person name="Sikorski J."/>
            <person name="Goker M."/>
            <person name="Woyke T."/>
            <person name="Bristow J."/>
            <person name="Eisen J.A."/>
            <person name="Markowitz V."/>
            <person name="Hugenholtz P."/>
            <person name="Kyrpides N.C."/>
            <person name="Klenk H.P."/>
        </authorList>
    </citation>
    <scope>NUCLEOTIDE SEQUENCE [LARGE SCALE GENOMIC DNA]</scope>
    <source>
        <strain evidence="4">ATCC 35584 / DSM 2162 / JCM 9187 / O7/1</strain>
    </source>
</reference>
<keyword evidence="4" id="KW-1185">Reference proteome</keyword>
<dbReference type="InterPro" id="IPR006439">
    <property type="entry name" value="HAD-SF_hydro_IA"/>
</dbReference>
<name>E8RA26_DESM0</name>
<dbReference type="Gene3D" id="1.10.150.400">
    <property type="match status" value="1"/>
</dbReference>
<dbReference type="HOGENOM" id="CLU_045011_8_3_2"/>
<dbReference type="SFLD" id="SFLDG01129">
    <property type="entry name" value="C1.5:_HAD__Beta-PGM__Phosphata"/>
    <property type="match status" value="1"/>
</dbReference>
<dbReference type="SFLD" id="SFLDS00003">
    <property type="entry name" value="Haloacid_Dehalogenase"/>
    <property type="match status" value="1"/>
</dbReference>
<dbReference type="OrthoDB" id="27736at2157"/>
<dbReference type="Pfam" id="PF00702">
    <property type="entry name" value="Hydrolase"/>
    <property type="match status" value="1"/>
</dbReference>
<proteinExistence type="inferred from homology"/>
<dbReference type="PRINTS" id="PR00413">
    <property type="entry name" value="HADHALOGNASE"/>
</dbReference>
<dbReference type="EMBL" id="CP002363">
    <property type="protein sequence ID" value="ADV65352.1"/>
    <property type="molecule type" value="Genomic_DNA"/>
</dbReference>
<accession>E8RA26</accession>
<dbReference type="RefSeq" id="WP_013562574.1">
    <property type="nucleotide sequence ID" value="NC_014961.1"/>
</dbReference>
<reference evidence="4" key="1">
    <citation type="submission" date="2010-11" db="EMBL/GenBank/DDBJ databases">
        <title>The complete genome of Desulfurococcus mucosus DSM 2162.</title>
        <authorList>
            <consortium name="US DOE Joint Genome Institute (JGI-PGF)"/>
            <person name="Lucas S."/>
            <person name="Copeland A."/>
            <person name="Lapidus A."/>
            <person name="Bruce D."/>
            <person name="Goodwin L."/>
            <person name="Pitluck S."/>
            <person name="Kyrpides N."/>
            <person name="Mavromatis K."/>
            <person name="Pagani I."/>
            <person name="Ivanova N."/>
            <person name="Ovchinnikova G."/>
            <person name="Chertkov O."/>
            <person name="Held B."/>
            <person name="Brettin T."/>
            <person name="Detter J.C."/>
            <person name="Tapia R."/>
            <person name="Han C."/>
            <person name="Land M."/>
            <person name="Hauser L."/>
            <person name="Markowitz V."/>
            <person name="Cheng J.-F."/>
            <person name="Hugenholtz P."/>
            <person name="Woyke T."/>
            <person name="Wu D."/>
            <person name="Wirth R."/>
            <person name="Bilek Y."/>
            <person name="Hader T."/>
            <person name="Klenk H.-P."/>
            <person name="Eisen J.A."/>
        </authorList>
    </citation>
    <scope>NUCLEOTIDE SEQUENCE [LARGE SCALE GENOMIC DNA]</scope>
    <source>
        <strain evidence="4">ATCC 35584 / DSM 2162 / JCM 9187 / O7/1</strain>
    </source>
</reference>
<evidence type="ECO:0000313" key="3">
    <source>
        <dbReference type="EMBL" id="ADV65352.1"/>
    </source>
</evidence>
<evidence type="ECO:0000313" key="4">
    <source>
        <dbReference type="Proteomes" id="UP000001068"/>
    </source>
</evidence>
<dbReference type="GeneID" id="10153755"/>
<comment type="similarity">
    <text evidence="1">Belongs to the HAD-like hydrolase superfamily.</text>
</comment>
<dbReference type="InterPro" id="IPR051540">
    <property type="entry name" value="S-2-haloacid_dehalogenase"/>
</dbReference>
<dbReference type="InterPro" id="IPR023214">
    <property type="entry name" value="HAD_sf"/>
</dbReference>
<organism evidence="3 4">
    <name type="scientific">Desulfurococcus mucosus (strain ATCC 35584 / DSM 2162 / JCM 9187 / O7/1)</name>
    <dbReference type="NCBI Taxonomy" id="765177"/>
    <lineage>
        <taxon>Archaea</taxon>
        <taxon>Thermoproteota</taxon>
        <taxon>Thermoprotei</taxon>
        <taxon>Desulfurococcales</taxon>
        <taxon>Desulfurococcaceae</taxon>
        <taxon>Desulfurococcus</taxon>
    </lineage>
</organism>
<dbReference type="eggNOG" id="arCOG02291">
    <property type="taxonomic scope" value="Archaea"/>
</dbReference>
<protein>
    <submittedName>
        <fullName evidence="3">Haloacid dehalogenase domain protein hydrolase</fullName>
    </submittedName>
</protein>
<evidence type="ECO:0000256" key="2">
    <source>
        <dbReference type="ARBA" id="ARBA00022801"/>
    </source>
</evidence>
<dbReference type="Gene3D" id="3.40.50.1000">
    <property type="entry name" value="HAD superfamily/HAD-like"/>
    <property type="match status" value="1"/>
</dbReference>
<evidence type="ECO:0000256" key="1">
    <source>
        <dbReference type="ARBA" id="ARBA00007958"/>
    </source>
</evidence>
<dbReference type="PANTHER" id="PTHR43316:SF3">
    <property type="entry name" value="HALOACID DEHALOGENASE, TYPE II (AFU_ORTHOLOGUE AFUA_2G07750)-RELATED"/>
    <property type="match status" value="1"/>
</dbReference>